<dbReference type="AlphaFoldDB" id="A0A8I3A528"/>
<sequence length="273" mass="30723">MPQQDLERSLSQDSEDLYGSLAVNSGMLWELAEADGTHPPHLDLGRPKGSSGLFLTATLADLPRRAPEDVWSRSKAQLAMEKNPSQPQGTSEMRAAQALRIKKQRIARTGKLNKYVPILAGKCIAHLLEECEITPEHFPTPCSNLETHGARYSAFRKQFVFQQYRYCFTCGLPQGDRADRKGEGPDCHRRYVPGSGQKYPFQYVLFKTTFIAGQKQDLLGGMCRDLGVPGSTFEEYLEWATSGVEAPGHYHNAIEAFLWCCEYLERKNTNLFL</sequence>
<name>A0A8I3A528_9AGAM</name>
<dbReference type="Proteomes" id="UP000683000">
    <property type="component" value="Unassembled WGS sequence"/>
</dbReference>
<dbReference type="EMBL" id="JAGFBS010000035">
    <property type="protein sequence ID" value="KAG6371341.1"/>
    <property type="molecule type" value="Genomic_DNA"/>
</dbReference>
<proteinExistence type="predicted"/>
<protein>
    <submittedName>
        <fullName evidence="1">Uncharacterized protein</fullName>
    </submittedName>
</protein>
<accession>A0A8I3A528</accession>
<gene>
    <name evidence="1" type="ORF">JVT61DRAFT_9537</name>
</gene>
<evidence type="ECO:0000313" key="2">
    <source>
        <dbReference type="Proteomes" id="UP000683000"/>
    </source>
</evidence>
<keyword evidence="2" id="KW-1185">Reference proteome</keyword>
<comment type="caution">
    <text evidence="1">The sequence shown here is derived from an EMBL/GenBank/DDBJ whole genome shotgun (WGS) entry which is preliminary data.</text>
</comment>
<dbReference type="OrthoDB" id="2671886at2759"/>
<reference evidence="1" key="1">
    <citation type="submission" date="2021-03" db="EMBL/GenBank/DDBJ databases">
        <title>Evolutionary innovations through gain and loss of genes in the ectomycorrhizal Boletales.</title>
        <authorList>
            <person name="Wu G."/>
            <person name="Miyauchi S."/>
            <person name="Morin E."/>
            <person name="Yang Z.-L."/>
            <person name="Xu J."/>
            <person name="Martin F.M."/>
        </authorList>
    </citation>
    <scope>NUCLEOTIDE SEQUENCE</scope>
    <source>
        <strain evidence="1">BR01</strain>
    </source>
</reference>
<organism evidence="1 2">
    <name type="scientific">Boletus reticuloceps</name>
    <dbReference type="NCBI Taxonomy" id="495285"/>
    <lineage>
        <taxon>Eukaryota</taxon>
        <taxon>Fungi</taxon>
        <taxon>Dikarya</taxon>
        <taxon>Basidiomycota</taxon>
        <taxon>Agaricomycotina</taxon>
        <taxon>Agaricomycetes</taxon>
        <taxon>Agaricomycetidae</taxon>
        <taxon>Boletales</taxon>
        <taxon>Boletineae</taxon>
        <taxon>Boletaceae</taxon>
        <taxon>Boletoideae</taxon>
        <taxon>Boletus</taxon>
    </lineage>
</organism>
<evidence type="ECO:0000313" key="1">
    <source>
        <dbReference type="EMBL" id="KAG6371341.1"/>
    </source>
</evidence>